<dbReference type="PANTHER" id="PTHR31778:SF2">
    <property type="entry name" value="BUD SITE SELECTION PROTEIN RAX2"/>
    <property type="match status" value="1"/>
</dbReference>
<dbReference type="Pfam" id="PF00018">
    <property type="entry name" value="SH3_1"/>
    <property type="match status" value="1"/>
</dbReference>
<keyword evidence="4" id="KW-1133">Transmembrane helix</keyword>
<feature type="region of interest" description="Disordered" evidence="3">
    <location>
        <begin position="1307"/>
        <end position="1363"/>
    </location>
</feature>
<feature type="compositionally biased region" description="Basic and acidic residues" evidence="3">
    <location>
        <begin position="1330"/>
        <end position="1342"/>
    </location>
</feature>
<dbReference type="InterPro" id="IPR001452">
    <property type="entry name" value="SH3_domain"/>
</dbReference>
<dbReference type="Gene3D" id="2.30.30.40">
    <property type="entry name" value="SH3 Domains"/>
    <property type="match status" value="1"/>
</dbReference>
<keyword evidence="1 2" id="KW-0728">SH3 domain</keyword>
<dbReference type="Proteomes" id="UP000886523">
    <property type="component" value="Unassembled WGS sequence"/>
</dbReference>
<evidence type="ECO:0000313" key="7">
    <source>
        <dbReference type="Proteomes" id="UP000886523"/>
    </source>
</evidence>
<feature type="transmembrane region" description="Helical" evidence="4">
    <location>
        <begin position="1230"/>
        <end position="1261"/>
    </location>
</feature>
<feature type="domain" description="SH3" evidence="5">
    <location>
        <begin position="1359"/>
        <end position="1416"/>
    </location>
</feature>
<dbReference type="Pfam" id="PF20842">
    <property type="entry name" value="Rax2_2"/>
    <property type="match status" value="1"/>
</dbReference>
<protein>
    <recommendedName>
        <fullName evidence="5">SH3 domain-containing protein</fullName>
    </recommendedName>
</protein>
<evidence type="ECO:0000256" key="4">
    <source>
        <dbReference type="SAM" id="Phobius"/>
    </source>
</evidence>
<dbReference type="InterPro" id="IPR048265">
    <property type="entry name" value="Rax2-like_third"/>
</dbReference>
<reference evidence="6" key="1">
    <citation type="journal article" date="2020" name="Nat. Commun.">
        <title>Large-scale genome sequencing of mycorrhizal fungi provides insights into the early evolution of symbiotic traits.</title>
        <authorList>
            <person name="Miyauchi S."/>
            <person name="Kiss E."/>
            <person name="Kuo A."/>
            <person name="Drula E."/>
            <person name="Kohler A."/>
            <person name="Sanchez-Garcia M."/>
            <person name="Morin E."/>
            <person name="Andreopoulos B."/>
            <person name="Barry K.W."/>
            <person name="Bonito G."/>
            <person name="Buee M."/>
            <person name="Carver A."/>
            <person name="Chen C."/>
            <person name="Cichocki N."/>
            <person name="Clum A."/>
            <person name="Culley D."/>
            <person name="Crous P.W."/>
            <person name="Fauchery L."/>
            <person name="Girlanda M."/>
            <person name="Hayes R.D."/>
            <person name="Keri Z."/>
            <person name="LaButti K."/>
            <person name="Lipzen A."/>
            <person name="Lombard V."/>
            <person name="Magnuson J."/>
            <person name="Maillard F."/>
            <person name="Murat C."/>
            <person name="Nolan M."/>
            <person name="Ohm R.A."/>
            <person name="Pangilinan J."/>
            <person name="Pereira M.F."/>
            <person name="Perotto S."/>
            <person name="Peter M."/>
            <person name="Pfister S."/>
            <person name="Riley R."/>
            <person name="Sitrit Y."/>
            <person name="Stielow J.B."/>
            <person name="Szollosi G."/>
            <person name="Zifcakova L."/>
            <person name="Stursova M."/>
            <person name="Spatafora J.W."/>
            <person name="Tedersoo L."/>
            <person name="Vaario L.M."/>
            <person name="Yamada A."/>
            <person name="Yan M."/>
            <person name="Wang P."/>
            <person name="Xu J."/>
            <person name="Bruns T."/>
            <person name="Baldrian P."/>
            <person name="Vilgalys R."/>
            <person name="Dunand C."/>
            <person name="Henrissat B."/>
            <person name="Grigoriev I.V."/>
            <person name="Hibbett D."/>
            <person name="Nagy L.G."/>
            <person name="Martin F.M."/>
        </authorList>
    </citation>
    <scope>NUCLEOTIDE SEQUENCE</scope>
    <source>
        <strain evidence="6">UP504</strain>
    </source>
</reference>
<feature type="transmembrane region" description="Helical" evidence="4">
    <location>
        <begin position="1197"/>
        <end position="1218"/>
    </location>
</feature>
<comment type="caution">
    <text evidence="6">The sequence shown here is derived from an EMBL/GenBank/DDBJ whole genome shotgun (WGS) entry which is preliminary data.</text>
</comment>
<accession>A0A9P6BAI1</accession>
<dbReference type="SUPFAM" id="SSF50965">
    <property type="entry name" value="Galactose oxidase, central domain"/>
    <property type="match status" value="3"/>
</dbReference>
<name>A0A9P6BAI1_9AGAM</name>
<dbReference type="EMBL" id="MU128919">
    <property type="protein sequence ID" value="KAF9519271.1"/>
    <property type="molecule type" value="Genomic_DNA"/>
</dbReference>
<dbReference type="InterPro" id="IPR036028">
    <property type="entry name" value="SH3-like_dom_sf"/>
</dbReference>
<dbReference type="GO" id="GO:1902929">
    <property type="term" value="C:plasma membrane of growing cell tip"/>
    <property type="evidence" value="ECO:0007669"/>
    <property type="project" value="TreeGrafter"/>
</dbReference>
<dbReference type="Pfam" id="PF12768">
    <property type="entry name" value="Rax2"/>
    <property type="match status" value="1"/>
</dbReference>
<feature type="region of interest" description="Disordered" evidence="3">
    <location>
        <begin position="822"/>
        <end position="850"/>
    </location>
</feature>
<dbReference type="SUPFAM" id="SSF50044">
    <property type="entry name" value="SH3-domain"/>
    <property type="match status" value="1"/>
</dbReference>
<proteinExistence type="predicted"/>
<keyword evidence="4" id="KW-0812">Transmembrane</keyword>
<evidence type="ECO:0000256" key="3">
    <source>
        <dbReference type="SAM" id="MobiDB-lite"/>
    </source>
</evidence>
<dbReference type="SMART" id="SM00326">
    <property type="entry name" value="SH3"/>
    <property type="match status" value="1"/>
</dbReference>
<dbReference type="PROSITE" id="PS50002">
    <property type="entry name" value="SH3"/>
    <property type="match status" value="1"/>
</dbReference>
<feature type="transmembrane region" description="Helical" evidence="4">
    <location>
        <begin position="7"/>
        <end position="25"/>
    </location>
</feature>
<evidence type="ECO:0000256" key="2">
    <source>
        <dbReference type="PROSITE-ProRule" id="PRU00192"/>
    </source>
</evidence>
<evidence type="ECO:0000259" key="5">
    <source>
        <dbReference type="PROSITE" id="PS50002"/>
    </source>
</evidence>
<dbReference type="InterPro" id="IPR048266">
    <property type="entry name" value="Rax2-like_second"/>
</dbReference>
<evidence type="ECO:0000313" key="6">
    <source>
        <dbReference type="EMBL" id="KAF9519271.1"/>
    </source>
</evidence>
<feature type="compositionally biased region" description="Polar residues" evidence="3">
    <location>
        <begin position="823"/>
        <end position="843"/>
    </location>
</feature>
<keyword evidence="7" id="KW-1185">Reference proteome</keyword>
<dbReference type="Pfam" id="PF20843">
    <property type="entry name" value="Rax2_3"/>
    <property type="match status" value="1"/>
</dbReference>
<gene>
    <name evidence="6" type="ORF">BS47DRAFT_1312769</name>
</gene>
<evidence type="ECO:0000256" key="1">
    <source>
        <dbReference type="ARBA" id="ARBA00022443"/>
    </source>
</evidence>
<organism evidence="6 7">
    <name type="scientific">Hydnum rufescens UP504</name>
    <dbReference type="NCBI Taxonomy" id="1448309"/>
    <lineage>
        <taxon>Eukaryota</taxon>
        <taxon>Fungi</taxon>
        <taxon>Dikarya</taxon>
        <taxon>Basidiomycota</taxon>
        <taxon>Agaricomycotina</taxon>
        <taxon>Agaricomycetes</taxon>
        <taxon>Cantharellales</taxon>
        <taxon>Hydnaceae</taxon>
        <taxon>Hydnum</taxon>
    </lineage>
</organism>
<dbReference type="CDD" id="cd11856">
    <property type="entry name" value="SH3_p47phox_like"/>
    <property type="match status" value="1"/>
</dbReference>
<dbReference type="PANTHER" id="PTHR31778">
    <property type="entry name" value="BUD SITE SELECTION PROTEIN RAX2"/>
    <property type="match status" value="1"/>
</dbReference>
<dbReference type="InterPro" id="IPR011043">
    <property type="entry name" value="Gal_Oxase/kelch_b-propeller"/>
</dbReference>
<dbReference type="InterPro" id="IPR024982">
    <property type="entry name" value="Rax2-like_C"/>
</dbReference>
<dbReference type="OrthoDB" id="2503993at2759"/>
<keyword evidence="4" id="KW-0472">Membrane</keyword>
<sequence>MTVLASYILRFAILVFVINVVVASVPKVDFRRMGKVALTGSFAGLDVFNNSTLVFDPSTSALVSRAANGTLIILGSTNVGGSITAACMLNNNLYVAGNFSSLSGVPFPNVASYNTTSGKFVALGSGLDATVDALYCDVVTGNVWVGGTFHAPVGADASLYGGSVAIFDTNASRWSPAAFVGLSGFSPSVRSIVPSSSGSSLYFGGSFVTTYGSSTRAGNSTNNPNVPYSSGASPFSSSLVPLPLTTVDINANPSSSLSGFNNITNVLCPAGSDGPGNSWFSTAGTPTLITVRTNKYATARGVRLGNTFLQGRGTKTFNVISIPDNNILTLTYIDPSTKATLTCSNSCPLLSDPSVPYQDFTFDASTTLTGVQITLLSWSGPGSGLHLLQVLSDGAFASSIPSNNGISCYSPSGSSVKSTGQWSVVTASTSIAATTQTVLMATVNVGTAAGDAPTLTWYPYVSASGTYDVYLYIPGCNDLQDCARRTSVKVAVYPGGGAQPRVTTVSQRVTTDTRTLVYSGYVIPSSPAFTSTVSLGLADAPEGTGLNGQYDIIADRVQFTLTSLNTTSGNSTTVGSLLPDTNGFGFFEWPLQNSPSLNATGVISNISETAFETASAAFAAALGSSLSSAVVKTIIATSDSVVFLGGSFSVTNIFSNLVAFRDGAVAPVSGNGLNGVVNSMAFANGTLFVGGAFSDTVSGGSSGLHNIAKYSVGSGTWTSLGGGVNGDVSSLSISKGRLSIVGNFTETFVNGFGSPVGGVAVWDIDIGKWITSGGLYVGSATLALPGSGGLEYIAGNLAAASGFGATGWAILQADKNGQPLLTPPSTSLDDSTPVTGVSTNSTAVRRRGERRPRHTDSVVAWLVPRIRAAVFPRQSSPTPAALPLPTSTPAPAVFAGAFWKDASNSHELFVLGGNFSFFANDSSSRSDAVALYDPTSFALSGLQGDQINGVVLSLLVSNNHLFVGGNFTLRNESGFVIYDLVGQNWQTIPQTLNGSNGVIVRSVSSPPSDANSIIVAGTFTTAGSVSCVAICSWDRIKQTWAALGNGIKGEVTSVDYAKDPADTLVVAGSLVLSDGTPANVAKYHFVNSTWSPIGSGLPGPVSAIRINDQNLRSIFVAGRSADGTTPFMLHWDGSSWNSLGDEFQGSTAVSQLAMVPLQDTHSANGVLQQDRMLLISGSLTSHSYGNISSALYDGNTFYPYLSSTSLSGGFGVISGLFNSIQTFSFIQPNFLAAGVIILISIAISAGIVFFLLLIGVLWTLLSREPSLSIDPKEEQDDDSSLHHRPSSLLEHINAATRTTIVGTGALATATGRETQSGSRGSEEFGGLPADVDHDGSGWRRSETPAVGPGGVTGAYEQEEEGRPAHARYSFDGEGEGELPLQTGAELAVLDDRDAAWWYVRDQRTGREGIVPAAYLY</sequence>